<sequence length="86" mass="9711">MLQIPCPWCGPRNEIEFLARGPVVARPDPDGADDAAWTAFLYRADNQRGWLREWWLHVHGCGQLFVIRRHSVTDEIGPADEMAPGA</sequence>
<dbReference type="AlphaFoldDB" id="A0A838L3C8"/>
<comment type="caution">
    <text evidence="1">The sequence shown here is derived from an EMBL/GenBank/DDBJ whole genome shotgun (WGS) entry which is preliminary data.</text>
</comment>
<evidence type="ECO:0000313" key="1">
    <source>
        <dbReference type="EMBL" id="MBA2933983.1"/>
    </source>
</evidence>
<dbReference type="InterPro" id="IPR038561">
    <property type="entry name" value="SoxD_sf"/>
</dbReference>
<dbReference type="Proteomes" id="UP000570166">
    <property type="component" value="Unassembled WGS sequence"/>
</dbReference>
<accession>A0A838L3C8</accession>
<reference evidence="1 2" key="1">
    <citation type="submission" date="2020-07" db="EMBL/GenBank/DDBJ databases">
        <authorList>
            <person name="Sun Q."/>
        </authorList>
    </citation>
    <scope>NUCLEOTIDE SEQUENCE [LARGE SCALE GENOMIC DNA]</scope>
    <source>
        <strain evidence="1 2">CGMCC 1.13654</strain>
    </source>
</reference>
<keyword evidence="2" id="KW-1185">Reference proteome</keyword>
<dbReference type="Gene3D" id="3.30.2270.10">
    <property type="entry name" value="Folate-binding superfamily"/>
    <property type="match status" value="1"/>
</dbReference>
<dbReference type="EMBL" id="JACEIB010000004">
    <property type="protein sequence ID" value="MBA2933983.1"/>
    <property type="molecule type" value="Genomic_DNA"/>
</dbReference>
<evidence type="ECO:0000313" key="2">
    <source>
        <dbReference type="Proteomes" id="UP000570166"/>
    </source>
</evidence>
<dbReference type="RefSeq" id="WP_160365590.1">
    <property type="nucleotide sequence ID" value="NZ_JACEIB010000004.1"/>
</dbReference>
<dbReference type="GO" id="GO:0046653">
    <property type="term" value="P:tetrahydrofolate metabolic process"/>
    <property type="evidence" value="ECO:0007669"/>
    <property type="project" value="InterPro"/>
</dbReference>
<organism evidence="1 2">
    <name type="scientific">Sphingomonas chungangi</name>
    <dbReference type="NCBI Taxonomy" id="2683589"/>
    <lineage>
        <taxon>Bacteria</taxon>
        <taxon>Pseudomonadati</taxon>
        <taxon>Pseudomonadota</taxon>
        <taxon>Alphaproteobacteria</taxon>
        <taxon>Sphingomonadales</taxon>
        <taxon>Sphingomonadaceae</taxon>
        <taxon>Sphingomonas</taxon>
    </lineage>
</organism>
<dbReference type="Pfam" id="PF04267">
    <property type="entry name" value="SoxD"/>
    <property type="match status" value="1"/>
</dbReference>
<dbReference type="InterPro" id="IPR006279">
    <property type="entry name" value="SoxD"/>
</dbReference>
<proteinExistence type="predicted"/>
<name>A0A838L3C8_9SPHN</name>
<gene>
    <name evidence="1" type="ORF">HZF05_07705</name>
</gene>
<protein>
    <submittedName>
        <fullName evidence="1">Sarcosine oxidase subunit delta</fullName>
    </submittedName>
</protein>
<dbReference type="GO" id="GO:0008115">
    <property type="term" value="F:sarcosine oxidase activity"/>
    <property type="evidence" value="ECO:0007669"/>
    <property type="project" value="InterPro"/>
</dbReference>